<sequence>MKIKKTVLLLFVAGAFQSFSFAQSGPKQFWLFVTHTQKINDRFNILADVQSRSEQNLNQINTLLLRTALAYNINDQHSIALGYAYKGDWPDGEEYEYEHRIYQQYQYEFKIKRIEVQLRGRFEQRFLQDSGSHLAMRARGFAAVQFPISANEDFTTGLFAGLQNELFLNVLNRQYANGHLFDQNRPYVSIGYRFSENIETSFDYGLMADQGEEKNTFNNVFRISLTTNF</sequence>
<gene>
    <name evidence="2" type="ORF">OQZ29_21175</name>
</gene>
<evidence type="ECO:0000313" key="3">
    <source>
        <dbReference type="Proteomes" id="UP001142592"/>
    </source>
</evidence>
<protein>
    <submittedName>
        <fullName evidence="2">DUF2490 domain-containing protein</fullName>
    </submittedName>
</protein>
<proteinExistence type="predicted"/>
<organism evidence="2 3">
    <name type="scientific">Pedobacter agri</name>
    <dbReference type="NCBI Taxonomy" id="454586"/>
    <lineage>
        <taxon>Bacteria</taxon>
        <taxon>Pseudomonadati</taxon>
        <taxon>Bacteroidota</taxon>
        <taxon>Sphingobacteriia</taxon>
        <taxon>Sphingobacteriales</taxon>
        <taxon>Sphingobacteriaceae</taxon>
        <taxon>Pedobacter</taxon>
    </lineage>
</organism>
<dbReference type="RefSeq" id="WP_157258871.1">
    <property type="nucleotide sequence ID" value="NZ_JAPJUH010000007.1"/>
</dbReference>
<dbReference type="Pfam" id="PF10677">
    <property type="entry name" value="DUF2490"/>
    <property type="match status" value="1"/>
</dbReference>
<accession>A0A9X3DN49</accession>
<dbReference type="InterPro" id="IPR019619">
    <property type="entry name" value="DUF2490"/>
</dbReference>
<keyword evidence="1" id="KW-0732">Signal</keyword>
<comment type="caution">
    <text evidence="2">The sequence shown here is derived from an EMBL/GenBank/DDBJ whole genome shotgun (WGS) entry which is preliminary data.</text>
</comment>
<name>A0A9X3DN49_9SPHI</name>
<dbReference type="EMBL" id="JAPJUH010000007">
    <property type="protein sequence ID" value="MCX3267288.1"/>
    <property type="molecule type" value="Genomic_DNA"/>
</dbReference>
<reference evidence="2" key="1">
    <citation type="submission" date="2022-11" db="EMBL/GenBank/DDBJ databases">
        <authorList>
            <person name="Graham C."/>
            <person name="Newman J.D."/>
        </authorList>
    </citation>
    <scope>NUCLEOTIDE SEQUENCE</scope>
    <source>
        <strain evidence="2">DSM 19486</strain>
    </source>
</reference>
<dbReference type="AlphaFoldDB" id="A0A9X3DN49"/>
<keyword evidence="3" id="KW-1185">Reference proteome</keyword>
<feature type="chain" id="PRO_5040867169" evidence="1">
    <location>
        <begin position="23"/>
        <end position="229"/>
    </location>
</feature>
<feature type="signal peptide" evidence="1">
    <location>
        <begin position="1"/>
        <end position="22"/>
    </location>
</feature>
<evidence type="ECO:0000256" key="1">
    <source>
        <dbReference type="SAM" id="SignalP"/>
    </source>
</evidence>
<evidence type="ECO:0000313" key="2">
    <source>
        <dbReference type="EMBL" id="MCX3267288.1"/>
    </source>
</evidence>
<dbReference type="Proteomes" id="UP001142592">
    <property type="component" value="Unassembled WGS sequence"/>
</dbReference>